<evidence type="ECO:0000256" key="1">
    <source>
        <dbReference type="SAM" id="Phobius"/>
    </source>
</evidence>
<gene>
    <name evidence="3" type="ORF">MET9862_03650</name>
</gene>
<accession>A0A509EFU5</accession>
<organism evidence="3 4">
    <name type="scientific">Methylobacterium symbioticum</name>
    <dbReference type="NCBI Taxonomy" id="2584084"/>
    <lineage>
        <taxon>Bacteria</taxon>
        <taxon>Pseudomonadati</taxon>
        <taxon>Pseudomonadota</taxon>
        <taxon>Alphaproteobacteria</taxon>
        <taxon>Hyphomicrobiales</taxon>
        <taxon>Methylobacteriaceae</taxon>
        <taxon>Methylobacterium</taxon>
    </lineage>
</organism>
<dbReference type="InterPro" id="IPR002656">
    <property type="entry name" value="Acyl_transf_3_dom"/>
</dbReference>
<keyword evidence="1" id="KW-0472">Membrane</keyword>
<feature type="transmembrane region" description="Helical" evidence="1">
    <location>
        <begin position="180"/>
        <end position="198"/>
    </location>
</feature>
<feature type="transmembrane region" description="Helical" evidence="1">
    <location>
        <begin position="231"/>
        <end position="251"/>
    </location>
</feature>
<dbReference type="RefSeq" id="WP_185156919.1">
    <property type="nucleotide sequence ID" value="NZ_CABFPH010000057.1"/>
</dbReference>
<evidence type="ECO:0000313" key="4">
    <source>
        <dbReference type="Proteomes" id="UP000410984"/>
    </source>
</evidence>
<dbReference type="AlphaFoldDB" id="A0A509EFU5"/>
<feature type="transmembrane region" description="Helical" evidence="1">
    <location>
        <begin position="293"/>
        <end position="315"/>
    </location>
</feature>
<dbReference type="InterPro" id="IPR050879">
    <property type="entry name" value="Acyltransferase_3"/>
</dbReference>
<proteinExistence type="predicted"/>
<dbReference type="GO" id="GO:0000271">
    <property type="term" value="P:polysaccharide biosynthetic process"/>
    <property type="evidence" value="ECO:0007669"/>
    <property type="project" value="TreeGrafter"/>
</dbReference>
<keyword evidence="4" id="KW-1185">Reference proteome</keyword>
<reference evidence="3 4" key="1">
    <citation type="submission" date="2019-06" db="EMBL/GenBank/DDBJ databases">
        <authorList>
            <person name="Rodrigo-Torres L."/>
            <person name="Arahal R. D."/>
            <person name="Lucena T."/>
        </authorList>
    </citation>
    <scope>NUCLEOTIDE SEQUENCE [LARGE SCALE GENOMIC DNA]</scope>
    <source>
        <strain evidence="3 4">SB0023/3</strain>
    </source>
</reference>
<dbReference type="EMBL" id="CABFPH010000057">
    <property type="protein sequence ID" value="VUD73038.1"/>
    <property type="molecule type" value="Genomic_DNA"/>
</dbReference>
<protein>
    <recommendedName>
        <fullName evidence="2">Acyltransferase 3 domain-containing protein</fullName>
    </recommendedName>
</protein>
<feature type="transmembrane region" description="Helical" evidence="1">
    <location>
        <begin position="263"/>
        <end position="281"/>
    </location>
</feature>
<name>A0A509EFU5_9HYPH</name>
<evidence type="ECO:0000313" key="3">
    <source>
        <dbReference type="EMBL" id="VUD73038.1"/>
    </source>
</evidence>
<feature type="transmembrane region" description="Helical" evidence="1">
    <location>
        <begin position="44"/>
        <end position="68"/>
    </location>
</feature>
<dbReference type="PANTHER" id="PTHR23028:SF53">
    <property type="entry name" value="ACYL_TRANSF_3 DOMAIN-CONTAINING PROTEIN"/>
    <property type="match status" value="1"/>
</dbReference>
<dbReference type="Proteomes" id="UP000410984">
    <property type="component" value="Unassembled WGS sequence"/>
</dbReference>
<keyword evidence="1" id="KW-1133">Transmembrane helix</keyword>
<dbReference type="GO" id="GO:0016747">
    <property type="term" value="F:acyltransferase activity, transferring groups other than amino-acyl groups"/>
    <property type="evidence" value="ECO:0007669"/>
    <property type="project" value="InterPro"/>
</dbReference>
<dbReference type="GO" id="GO:0016020">
    <property type="term" value="C:membrane"/>
    <property type="evidence" value="ECO:0007669"/>
    <property type="project" value="TreeGrafter"/>
</dbReference>
<sequence length="382" mass="42146">MPGSLAYRPFGGFRFLLAVLVLVKHFSADVAPDWLAEATRPYAFGYVAVLAFFMLSGFVITEAVYHFYRRRPVGFIENRLLRIVPHYFLAFAAMIVLCLAVSDAGTLRVSRTETLPAYEAFAAKNLLANLFGFVPLSNQMMDFDFIGIAWAIRVEMMFYLFFAAALWLERLAGRLFDRRLLTGILCAIVLVVSPLWFLSMAGRLPAMISLAPYFIFGSALYFLLRSRSRESILMAFLAFAGCTAQFVIYSVHGRAPGTESGAWAEFALLVGLVGTIIWLAESRLSRLRSMDEALGRITYPLYVFHPVVEVFILALVPGYSYWAFVIGIALSVAVSCLLQALVDPSVDRIRDAVRGRNAAIAASGAETFGGTYPGAALDPPKG</sequence>
<feature type="transmembrane region" description="Helical" evidence="1">
    <location>
        <begin position="204"/>
        <end position="224"/>
    </location>
</feature>
<feature type="domain" description="Acyltransferase 3" evidence="2">
    <location>
        <begin position="12"/>
        <end position="338"/>
    </location>
</feature>
<feature type="transmembrane region" description="Helical" evidence="1">
    <location>
        <begin position="145"/>
        <end position="168"/>
    </location>
</feature>
<dbReference type="Pfam" id="PF01757">
    <property type="entry name" value="Acyl_transf_3"/>
    <property type="match status" value="1"/>
</dbReference>
<keyword evidence="1" id="KW-0812">Transmembrane</keyword>
<evidence type="ECO:0000259" key="2">
    <source>
        <dbReference type="Pfam" id="PF01757"/>
    </source>
</evidence>
<feature type="transmembrane region" description="Helical" evidence="1">
    <location>
        <begin position="321"/>
        <end position="342"/>
    </location>
</feature>
<feature type="transmembrane region" description="Helical" evidence="1">
    <location>
        <begin position="80"/>
        <end position="102"/>
    </location>
</feature>
<dbReference type="PANTHER" id="PTHR23028">
    <property type="entry name" value="ACETYLTRANSFERASE"/>
    <property type="match status" value="1"/>
</dbReference>